<keyword evidence="1" id="KW-0378">Hydrolase</keyword>
<name>A0A376L797_ECOLX</name>
<evidence type="ECO:0000313" key="1">
    <source>
        <dbReference type="EMBL" id="STF40193.1"/>
    </source>
</evidence>
<evidence type="ECO:0000313" key="2">
    <source>
        <dbReference type="Proteomes" id="UP000254877"/>
    </source>
</evidence>
<gene>
    <name evidence="1" type="primary">msbA_2</name>
    <name evidence="1" type="ORF">NCTC7928_00746</name>
</gene>
<dbReference type="Proteomes" id="UP000254877">
    <property type="component" value="Unassembled WGS sequence"/>
</dbReference>
<dbReference type="EC" id="3.6.3.-" evidence="1"/>
<dbReference type="Gene3D" id="3.40.50.300">
    <property type="entry name" value="P-loop containing nucleotide triphosphate hydrolases"/>
    <property type="match status" value="1"/>
</dbReference>
<reference evidence="1 2" key="1">
    <citation type="submission" date="2018-06" db="EMBL/GenBank/DDBJ databases">
        <authorList>
            <consortium name="Pathogen Informatics"/>
            <person name="Doyle S."/>
        </authorList>
    </citation>
    <scope>NUCLEOTIDE SEQUENCE [LARGE SCALE GENOMIC DNA]</scope>
    <source>
        <strain evidence="1 2">NCTC7928</strain>
    </source>
</reference>
<accession>A0A376L797</accession>
<dbReference type="AlphaFoldDB" id="A0A376L797"/>
<dbReference type="InterPro" id="IPR027417">
    <property type="entry name" value="P-loop_NTPase"/>
</dbReference>
<organism evidence="1 2">
    <name type="scientific">Escherichia coli</name>
    <dbReference type="NCBI Taxonomy" id="562"/>
    <lineage>
        <taxon>Bacteria</taxon>
        <taxon>Pseudomonadati</taxon>
        <taxon>Pseudomonadota</taxon>
        <taxon>Gammaproteobacteria</taxon>
        <taxon>Enterobacterales</taxon>
        <taxon>Enterobacteriaceae</taxon>
        <taxon>Escherichia</taxon>
    </lineage>
</organism>
<protein>
    <submittedName>
        <fullName evidence="1">Multidrug ABC transporter ATPase/permease</fullName>
        <ecNumber evidence="1">3.6.3.-</ecNumber>
    </submittedName>
</protein>
<sequence length="36" mass="4173">MSQNVHLFNDTVANNIAYARTEQYSREQIEEAARMA</sequence>
<dbReference type="EMBL" id="UGAB01000002">
    <property type="protein sequence ID" value="STF40193.1"/>
    <property type="molecule type" value="Genomic_DNA"/>
</dbReference>
<dbReference type="GO" id="GO:0016787">
    <property type="term" value="F:hydrolase activity"/>
    <property type="evidence" value="ECO:0007669"/>
    <property type="project" value="UniProtKB-KW"/>
</dbReference>
<proteinExistence type="predicted"/>